<proteinExistence type="predicted"/>
<organism evidence="5 6">
    <name type="scientific">Friedmanniomyces endolithicus</name>
    <dbReference type="NCBI Taxonomy" id="329885"/>
    <lineage>
        <taxon>Eukaryota</taxon>
        <taxon>Fungi</taxon>
        <taxon>Dikarya</taxon>
        <taxon>Ascomycota</taxon>
        <taxon>Pezizomycotina</taxon>
        <taxon>Dothideomycetes</taxon>
        <taxon>Dothideomycetidae</taxon>
        <taxon>Mycosphaerellales</taxon>
        <taxon>Teratosphaeriaceae</taxon>
        <taxon>Friedmanniomyces</taxon>
    </lineage>
</organism>
<evidence type="ECO:0000313" key="7">
    <source>
        <dbReference type="Proteomes" id="UP001175353"/>
    </source>
</evidence>
<dbReference type="EMBL" id="NAJP01000060">
    <property type="protein sequence ID" value="TKA36400.1"/>
    <property type="molecule type" value="Genomic_DNA"/>
</dbReference>
<reference evidence="3" key="2">
    <citation type="submission" date="2021-12" db="EMBL/GenBank/DDBJ databases">
        <title>Black yeast isolated from Biological Soil Crust.</title>
        <authorList>
            <person name="Kurbessoian T."/>
        </authorList>
    </citation>
    <scope>NUCLEOTIDE SEQUENCE</scope>
    <source>
        <strain evidence="3">CCFEE 5208</strain>
    </source>
</reference>
<dbReference type="Proteomes" id="UP001175353">
    <property type="component" value="Unassembled WGS sequence"/>
</dbReference>
<feature type="signal peptide" evidence="2">
    <location>
        <begin position="1"/>
        <end position="19"/>
    </location>
</feature>
<dbReference type="EMBL" id="JASUXU010000024">
    <property type="protein sequence ID" value="KAK0320657.1"/>
    <property type="molecule type" value="Genomic_DNA"/>
</dbReference>
<feature type="transmembrane region" description="Helical" evidence="1">
    <location>
        <begin position="71"/>
        <end position="88"/>
    </location>
</feature>
<feature type="chain" id="PRO_5044609323" evidence="2">
    <location>
        <begin position="20"/>
        <end position="90"/>
    </location>
</feature>
<dbReference type="Proteomes" id="UP001168146">
    <property type="component" value="Unassembled WGS sequence"/>
</dbReference>
<evidence type="ECO:0000256" key="1">
    <source>
        <dbReference type="SAM" id="Phobius"/>
    </source>
</evidence>
<keyword evidence="1" id="KW-0472">Membrane</keyword>
<dbReference type="Proteomes" id="UP000310066">
    <property type="component" value="Unassembled WGS sequence"/>
</dbReference>
<sequence length="90" mass="9275">MPSYLILTLLCLLFATTYAHSINSIASPFLNGTASTFPNGTTSLGNASTTSSIPSPMTSSSWIDSNAAANQWPISGLSLLVAVGVALVRI</sequence>
<gene>
    <name evidence="5" type="ORF">B0A54_12414</name>
    <name evidence="3" type="ORF">LTR82_008370</name>
    <name evidence="4" type="ORF">LTR91_006591</name>
</gene>
<keyword evidence="7" id="KW-1185">Reference proteome</keyword>
<dbReference type="AlphaFoldDB" id="A0A4U0UL45"/>
<accession>A0A4U0UL45</accession>
<reference evidence="4" key="3">
    <citation type="submission" date="2023-06" db="EMBL/GenBank/DDBJ databases">
        <title>Black Yeasts Isolated from many extreme environments.</title>
        <authorList>
            <person name="Coleine C."/>
            <person name="Stajich J.E."/>
            <person name="Selbmann L."/>
        </authorList>
    </citation>
    <scope>NUCLEOTIDE SEQUENCE</scope>
    <source>
        <strain evidence="4">CCFEE 5200</strain>
    </source>
</reference>
<keyword evidence="1" id="KW-0812">Transmembrane</keyword>
<evidence type="ECO:0000256" key="2">
    <source>
        <dbReference type="SAM" id="SignalP"/>
    </source>
</evidence>
<dbReference type="EMBL" id="JAUJLE010000045">
    <property type="protein sequence ID" value="KAK0997624.1"/>
    <property type="molecule type" value="Genomic_DNA"/>
</dbReference>
<evidence type="ECO:0000313" key="5">
    <source>
        <dbReference type="EMBL" id="TKA36400.1"/>
    </source>
</evidence>
<evidence type="ECO:0000313" key="6">
    <source>
        <dbReference type="Proteomes" id="UP000310066"/>
    </source>
</evidence>
<evidence type="ECO:0000313" key="4">
    <source>
        <dbReference type="EMBL" id="KAK0997624.1"/>
    </source>
</evidence>
<keyword evidence="1" id="KW-1133">Transmembrane helix</keyword>
<reference evidence="5 6" key="1">
    <citation type="submission" date="2017-03" db="EMBL/GenBank/DDBJ databases">
        <title>Genomes of endolithic fungi from Antarctica.</title>
        <authorList>
            <person name="Coleine C."/>
            <person name="Masonjones S."/>
            <person name="Stajich J.E."/>
        </authorList>
    </citation>
    <scope>NUCLEOTIDE SEQUENCE [LARGE SCALE GENOMIC DNA]</scope>
    <source>
        <strain evidence="5 6">CCFEE 5311</strain>
    </source>
</reference>
<dbReference type="OrthoDB" id="10392577at2759"/>
<name>A0A4U0UL45_9PEZI</name>
<keyword evidence="2" id="KW-0732">Signal</keyword>
<comment type="caution">
    <text evidence="5">The sequence shown here is derived from an EMBL/GenBank/DDBJ whole genome shotgun (WGS) entry which is preliminary data.</text>
</comment>
<evidence type="ECO:0000313" key="3">
    <source>
        <dbReference type="EMBL" id="KAK0320657.1"/>
    </source>
</evidence>
<protein>
    <submittedName>
        <fullName evidence="5">Uncharacterized protein</fullName>
    </submittedName>
</protein>